<sequence length="39" mass="4726">MVCYKLCMDQCQPWSNGLYLNQELRSIRVHHIMKTKQKT</sequence>
<proteinExistence type="predicted"/>
<accession>A0A2P2NC06</accession>
<organism evidence="1">
    <name type="scientific">Rhizophora mucronata</name>
    <name type="common">Asiatic mangrove</name>
    <dbReference type="NCBI Taxonomy" id="61149"/>
    <lineage>
        <taxon>Eukaryota</taxon>
        <taxon>Viridiplantae</taxon>
        <taxon>Streptophyta</taxon>
        <taxon>Embryophyta</taxon>
        <taxon>Tracheophyta</taxon>
        <taxon>Spermatophyta</taxon>
        <taxon>Magnoliopsida</taxon>
        <taxon>eudicotyledons</taxon>
        <taxon>Gunneridae</taxon>
        <taxon>Pentapetalae</taxon>
        <taxon>rosids</taxon>
        <taxon>fabids</taxon>
        <taxon>Malpighiales</taxon>
        <taxon>Rhizophoraceae</taxon>
        <taxon>Rhizophora</taxon>
    </lineage>
</organism>
<evidence type="ECO:0000313" key="1">
    <source>
        <dbReference type="EMBL" id="MBX39960.1"/>
    </source>
</evidence>
<protein>
    <submittedName>
        <fullName evidence="1">Uncharacterized protein</fullName>
    </submittedName>
</protein>
<dbReference type="AlphaFoldDB" id="A0A2P2NC06"/>
<name>A0A2P2NC06_RHIMU</name>
<dbReference type="EMBL" id="GGEC01059476">
    <property type="protein sequence ID" value="MBX39960.1"/>
    <property type="molecule type" value="Transcribed_RNA"/>
</dbReference>
<reference evidence="1" key="1">
    <citation type="submission" date="2018-02" db="EMBL/GenBank/DDBJ databases">
        <title>Rhizophora mucronata_Transcriptome.</title>
        <authorList>
            <person name="Meera S.P."/>
            <person name="Sreeshan A."/>
            <person name="Augustine A."/>
        </authorList>
    </citation>
    <scope>NUCLEOTIDE SEQUENCE</scope>
    <source>
        <tissue evidence="1">Leaf</tissue>
    </source>
</reference>